<organism evidence="1 2">
    <name type="scientific">Mesorhizobium australicum</name>
    <dbReference type="NCBI Taxonomy" id="536018"/>
    <lineage>
        <taxon>Bacteria</taxon>
        <taxon>Pseudomonadati</taxon>
        <taxon>Pseudomonadota</taxon>
        <taxon>Alphaproteobacteria</taxon>
        <taxon>Hyphomicrobiales</taxon>
        <taxon>Phyllobacteriaceae</taxon>
        <taxon>Mesorhizobium</taxon>
    </lineage>
</organism>
<evidence type="ECO:0000313" key="1">
    <source>
        <dbReference type="EMBL" id="SMH41732.1"/>
    </source>
</evidence>
<keyword evidence="2" id="KW-1185">Reference proteome</keyword>
<dbReference type="Proteomes" id="UP000193083">
    <property type="component" value="Unassembled WGS sequence"/>
</dbReference>
<proteinExistence type="predicted"/>
<dbReference type="EMBL" id="FXBL01000004">
    <property type="protein sequence ID" value="SMH41732.1"/>
    <property type="molecule type" value="Genomic_DNA"/>
</dbReference>
<name>A0A1X7NUA6_9HYPH</name>
<accession>A0A1X7NUA6</accession>
<dbReference type="InterPro" id="IPR052534">
    <property type="entry name" value="Extracell_DNA_Util/SecSys_Comp"/>
</dbReference>
<dbReference type="InterPro" id="IPR007813">
    <property type="entry name" value="PilN"/>
</dbReference>
<protein>
    <submittedName>
        <fullName evidence="1">General secretion pathway protein L</fullName>
    </submittedName>
</protein>
<sequence>MALANFLSDLMSWWPDELGRAFGSRFRPQAPAIGATVRLVRAGAEISVDGTEPHLAAEPSQIAPLLDQLAGGRGRKPAVGIVIEPERYLKRSLAAIRLPRVRKMAMAQLDLQSATPFNPDDFFVLATRFDERVTDSSYYTVRKSALVPVVEGLRSGGWRVASILLSDGGELYPVDATSLREVVGVSAATRLGERAVSIGLATAAAGLVALVGAAHWRYSVAGAEVAEQVEAAESQVRELRAVLAARDAKIAQIGVVRDEKKDTVPVVRVIEEMSRAIPDNTWLTEISVSGDMVRFAGFSASAAALIPILEASPLFSAPTFMEPVVRVVNQEGERFSIAMKIENGDG</sequence>
<reference evidence="1 2" key="1">
    <citation type="submission" date="2017-04" db="EMBL/GenBank/DDBJ databases">
        <authorList>
            <person name="Afonso C.L."/>
            <person name="Miller P.J."/>
            <person name="Scott M.A."/>
            <person name="Spackman E."/>
            <person name="Goraichik I."/>
            <person name="Dimitrov K.M."/>
            <person name="Suarez D.L."/>
            <person name="Swayne D.E."/>
        </authorList>
    </citation>
    <scope>NUCLEOTIDE SEQUENCE [LARGE SCALE GENOMIC DNA]</scope>
    <source>
        <strain evidence="1 2">B5P</strain>
    </source>
</reference>
<evidence type="ECO:0000313" key="2">
    <source>
        <dbReference type="Proteomes" id="UP000193083"/>
    </source>
</evidence>
<gene>
    <name evidence="1" type="ORF">SAMN02982922_2617</name>
</gene>
<dbReference type="Pfam" id="PF05137">
    <property type="entry name" value="PilN"/>
    <property type="match status" value="1"/>
</dbReference>
<dbReference type="PANTHER" id="PTHR40278">
    <property type="entry name" value="DNA UTILIZATION PROTEIN HOFN"/>
    <property type="match status" value="1"/>
</dbReference>
<dbReference type="AlphaFoldDB" id="A0A1X7NUA6"/>
<dbReference type="PANTHER" id="PTHR40278:SF1">
    <property type="entry name" value="DNA UTILIZATION PROTEIN HOFN"/>
    <property type="match status" value="1"/>
</dbReference>